<protein>
    <submittedName>
        <fullName evidence="1">CTP synthase</fullName>
    </submittedName>
</protein>
<dbReference type="AlphaFoldDB" id="A0A7I9V3G9"/>
<reference evidence="2" key="1">
    <citation type="submission" date="2019-06" db="EMBL/GenBank/DDBJ databases">
        <title>Gordonia isolated from sludge of a wastewater treatment plant.</title>
        <authorList>
            <person name="Tamura T."/>
            <person name="Aoyama K."/>
            <person name="Kang Y."/>
            <person name="Saito S."/>
            <person name="Akiyama N."/>
            <person name="Yazawa K."/>
            <person name="Gonoi T."/>
            <person name="Mikami Y."/>
        </authorList>
    </citation>
    <scope>NUCLEOTIDE SEQUENCE [LARGE SCALE GENOMIC DNA]</scope>
    <source>
        <strain evidence="2">NBRC 107696</strain>
    </source>
</reference>
<keyword evidence="2" id="KW-1185">Reference proteome</keyword>
<accession>A0A7I9V3G9</accession>
<gene>
    <name evidence="1" type="ORF">nbrc107696_02030</name>
</gene>
<dbReference type="EMBL" id="BJOV01000001">
    <property type="protein sequence ID" value="GED99756.1"/>
    <property type="molecule type" value="Genomic_DNA"/>
</dbReference>
<dbReference type="OrthoDB" id="5517693at2"/>
<organism evidence="1 2">
    <name type="scientific">Gordonia spumicola</name>
    <dbReference type="NCBI Taxonomy" id="589161"/>
    <lineage>
        <taxon>Bacteria</taxon>
        <taxon>Bacillati</taxon>
        <taxon>Actinomycetota</taxon>
        <taxon>Actinomycetes</taxon>
        <taxon>Mycobacteriales</taxon>
        <taxon>Gordoniaceae</taxon>
        <taxon>Gordonia</taxon>
    </lineage>
</organism>
<evidence type="ECO:0000313" key="1">
    <source>
        <dbReference type="EMBL" id="GED99756.1"/>
    </source>
</evidence>
<evidence type="ECO:0000313" key="2">
    <source>
        <dbReference type="Proteomes" id="UP000444960"/>
    </source>
</evidence>
<proteinExistence type="predicted"/>
<comment type="caution">
    <text evidence="1">The sequence shown here is derived from an EMBL/GenBank/DDBJ whole genome shotgun (WGS) entry which is preliminary data.</text>
</comment>
<dbReference type="RefSeq" id="WP_161893722.1">
    <property type="nucleotide sequence ID" value="NZ_BJOV01000001.1"/>
</dbReference>
<name>A0A7I9V3G9_9ACTN</name>
<dbReference type="Proteomes" id="UP000444960">
    <property type="component" value="Unassembled WGS sequence"/>
</dbReference>
<sequence length="309" mass="34503">MWTTDINGVVERAAALEAGRTDAEIRQAVRCGELVVACRGMYIPRSSLPDEPWRLIQEVYRRRCLTIAARTPGLILSHQSAAAIQRIEMLKPDLTRLHESVESGAHGKRLATRHIHTRTTFAEVTRIDGLLVTDLPTTAVDVAAGTDFAGALAVLDSALRLGVTRDELRDALDSRRRRGSDKVRAALRLADGRSANPGESWGRAQLIEASLPVPDLQVEVRVADRVYYSDYDWDGLVIGEFDGRAKYLANLKPGESIGDAVMREKDRENALRDMGFDVVRWDWVALERHEVAARVRPRLEAARLVPRHF</sequence>